<accession>D8ITF6</accession>
<gene>
    <name evidence="2" type="ordered locus">Hsero_4116</name>
</gene>
<reference evidence="2 3" key="1">
    <citation type="submission" date="2010-04" db="EMBL/GenBank/DDBJ databases">
        <title>The genome of Herbaspirillum seropedicae SmR1, an endophytic, nitrogen-fixing, plant-growth promoting beta-Proteobacteria.</title>
        <authorList>
            <person name="Pedrosa F.O."/>
            <person name="Monteiro R.A."/>
            <person name="Wassem R."/>
            <person name="Cruz L.M."/>
            <person name="Ayub R.A."/>
            <person name="Colauto N.B."/>
            <person name="Fernandez M.A."/>
            <person name="Fungaro M.H.P."/>
            <person name="Grisard E.C."/>
            <person name="Hungria M."/>
            <person name="Madeira H.M.F."/>
            <person name="Nodari R.O."/>
            <person name="Osaku C.A."/>
            <person name="Petzl-Erler M.L."/>
            <person name="Terenzi H."/>
            <person name="Vieira L.G.E."/>
            <person name="Almeida M.I.M."/>
            <person name="Alves L.R."/>
            <person name="Arantes O.M.N."/>
            <person name="Balsanelli E."/>
            <person name="Barcellos F.G."/>
            <person name="Baura V.A."/>
            <person name="Binde D.R."/>
            <person name="Campo R.J."/>
            <person name="Chubatsu L.S."/>
            <person name="Chueire L.M.O."/>
            <person name="Ciferri R.R."/>
            <person name="Correa L.C."/>
            <person name="da Conceicao Silva J.L."/>
            <person name="Dabul A.N.G."/>
            <person name="Dambros B.P."/>
            <person name="Faoro H."/>
            <person name="Favetti A."/>
            <person name="Friedermann G."/>
            <person name="Furlaneto M.C."/>
            <person name="Gasques L.S."/>
            <person name="Gimenes C.C.T."/>
            <person name="Gioppo N.M.R."/>
            <person name="Glienke-Blanco C."/>
            <person name="Godoy L.P."/>
            <person name="Guerra M.P."/>
            <person name="Karp S."/>
            <person name="Kava-Cordeiro V."/>
            <person name="Margarido V.P."/>
            <person name="Mathioni S.M."/>
            <person name="Menck-Soares M.A."/>
            <person name="Murace N.K."/>
            <person name="Nicolas M.F."/>
            <person name="Oliveira C.E.C."/>
            <person name="Pagnan N.A.B."/>
            <person name="Pamphile J.A."/>
            <person name="Patussi E.V."/>
            <person name="Pereira L.F.P."/>
            <person name="Pereira-Ferrari L."/>
            <person name="Pinto F.G.S."/>
            <person name="Precoma C."/>
            <person name="Prioli A.J."/>
            <person name="Prioli S.M.A.P."/>
            <person name="Raittz R.T."/>
            <person name="Ramos H.J.O."/>
            <person name="Ribeiro E.M.S.F."/>
            <person name="Rigo L.U."/>
            <person name="Rocha C.L.M.S.C."/>
            <person name="Rocha S.N."/>
            <person name="Santos K."/>
            <person name="Satori D."/>
            <person name="Silva A.G."/>
            <person name="Simao R.C.G."/>
            <person name="Soares M.A.M."/>
            <person name="Souza E.M."/>
            <person name="Steffens M.B.R."/>
            <person name="Steindel M."/>
            <person name="Tadra-Sfeir M.Z."/>
            <person name="Takahashi E.K."/>
            <person name="Torres R.A."/>
            <person name="Valle J.S."/>
            <person name="Vernal J.I."/>
            <person name="Vilas-Boas L.A."/>
            <person name="Watanabe M.A.E."/>
            <person name="Weiss V.A."/>
            <person name="Yates M.A."/>
            <person name="Souza E.M."/>
        </authorList>
    </citation>
    <scope>NUCLEOTIDE SEQUENCE [LARGE SCALE GENOMIC DNA]</scope>
    <source>
        <strain evidence="2 3">SmR1</strain>
    </source>
</reference>
<feature type="region of interest" description="Disordered" evidence="1">
    <location>
        <begin position="424"/>
        <end position="447"/>
    </location>
</feature>
<dbReference type="AlphaFoldDB" id="D8ITF6"/>
<proteinExistence type="predicted"/>
<name>D8ITF6_HERSS</name>
<keyword evidence="3" id="KW-1185">Reference proteome</keyword>
<organism evidence="2 3">
    <name type="scientific">Herbaspirillum seropedicae (strain SmR1)</name>
    <dbReference type="NCBI Taxonomy" id="757424"/>
    <lineage>
        <taxon>Bacteria</taxon>
        <taxon>Pseudomonadati</taxon>
        <taxon>Pseudomonadota</taxon>
        <taxon>Betaproteobacteria</taxon>
        <taxon>Burkholderiales</taxon>
        <taxon>Oxalobacteraceae</taxon>
        <taxon>Herbaspirillum</taxon>
    </lineage>
</organism>
<dbReference type="EMBL" id="CP002039">
    <property type="protein sequence ID" value="ADJ65586.1"/>
    <property type="molecule type" value="Genomic_DNA"/>
</dbReference>
<feature type="region of interest" description="Disordered" evidence="1">
    <location>
        <begin position="328"/>
        <end position="400"/>
    </location>
</feature>
<evidence type="ECO:0000256" key="1">
    <source>
        <dbReference type="SAM" id="MobiDB-lite"/>
    </source>
</evidence>
<feature type="compositionally biased region" description="Basic and acidic residues" evidence="1">
    <location>
        <begin position="328"/>
        <end position="373"/>
    </location>
</feature>
<evidence type="ECO:0000313" key="3">
    <source>
        <dbReference type="Proteomes" id="UP000000329"/>
    </source>
</evidence>
<dbReference type="KEGG" id="hse:Hsero_4116"/>
<feature type="compositionally biased region" description="Basic and acidic residues" evidence="1">
    <location>
        <begin position="429"/>
        <end position="439"/>
    </location>
</feature>
<evidence type="ECO:0000313" key="2">
    <source>
        <dbReference type="EMBL" id="ADJ65586.1"/>
    </source>
</evidence>
<protein>
    <submittedName>
        <fullName evidence="2">Uncharacterized protein</fullName>
    </submittedName>
</protein>
<dbReference type="Proteomes" id="UP000000329">
    <property type="component" value="Chromosome"/>
</dbReference>
<dbReference type="HOGENOM" id="CLU_579741_0_0_4"/>
<feature type="compositionally biased region" description="Basic and acidic residues" evidence="1">
    <location>
        <begin position="382"/>
        <end position="393"/>
    </location>
</feature>
<sequence length="471" mass="52210">MVDRNFLMRSPNGNTFVKKGRSGSALCFDGTESICGLQGLPRPSALLPQGIHPHRHHKGQRRRQRLPEARHLHQHKAQQHAAEPGAQTAAVDARRTVCGGAMIAHGEDMRQRHADPGHHEHALVGQGLEQVGEHVRQHQRIDHCTDDNRPHQARCMQAQQVAEEGLHVDRGQVVVGGIDAGLRDPDEEQAPEAHQLENGHHHRDLGQGAILRNAAGQVDAGCAIEQDGDQVEGHAEIEAAMIGRIFRLAETGIVEGEHHQHPYAHVIREATPPAIGRRHGRAEVQPLRLVAILAHRQHQRHQEAQQVERQQHPIELVQPVLHAAEDQRHAVEHHDERGHRIEQRGIEVMQRHRDDRPLEDGVIDRRGKEDQRGQRGAQPSEQDAREQGHREPGAHGVTADAGIDETIADDREDHPDQGVACAIGQRQRCTHDDVEDRAADGPPGHRQRQLAHARAGGQAVGGEIDFLVLCL</sequence>